<comment type="caution">
    <text evidence="1">The sequence shown here is derived from an EMBL/GenBank/DDBJ whole genome shotgun (WGS) entry which is preliminary data.</text>
</comment>
<proteinExistence type="predicted"/>
<gene>
    <name evidence="1" type="ORF">RFI_21982</name>
</gene>
<dbReference type="EMBL" id="ASPP01019177">
    <property type="protein sequence ID" value="ETO15382.1"/>
    <property type="molecule type" value="Genomic_DNA"/>
</dbReference>
<sequence length="251" mass="28989">MRKTLCQKFFKVIVRCLAARLVVSVLLRTKYQHWIGQRHVPKIAKCVLPSVCDSAKERGPRKQVQMDNDARTIVDVILAVCNVHDMRNVVIKTTIGSNDHSLDSKYVYTTEDFLQTFNDQFNGANKEEITSSNIADLIASLRNSHQFFNPTVSIHFLTLHFKIITEEEERRKMRDFVNENFVVISSNDGDMLNRKLLLERLCNVKLEQDIVCIRIFAFALPELQDHAIRWLKTPIIEDMGSSGITFQIQLH</sequence>
<reference evidence="1 2" key="1">
    <citation type="journal article" date="2013" name="Curr. Biol.">
        <title>The Genome of the Foraminiferan Reticulomyxa filosa.</title>
        <authorList>
            <person name="Glockner G."/>
            <person name="Hulsmann N."/>
            <person name="Schleicher M."/>
            <person name="Noegel A.A."/>
            <person name="Eichinger L."/>
            <person name="Gallinger C."/>
            <person name="Pawlowski J."/>
            <person name="Sierra R."/>
            <person name="Euteneuer U."/>
            <person name="Pillet L."/>
            <person name="Moustafa A."/>
            <person name="Platzer M."/>
            <person name="Groth M."/>
            <person name="Szafranski K."/>
            <person name="Schliwa M."/>
        </authorList>
    </citation>
    <scope>NUCLEOTIDE SEQUENCE [LARGE SCALE GENOMIC DNA]</scope>
</reference>
<evidence type="ECO:0000313" key="1">
    <source>
        <dbReference type="EMBL" id="ETO15382.1"/>
    </source>
</evidence>
<name>X6MPQ6_RETFI</name>
<evidence type="ECO:0000313" key="2">
    <source>
        <dbReference type="Proteomes" id="UP000023152"/>
    </source>
</evidence>
<organism evidence="1 2">
    <name type="scientific">Reticulomyxa filosa</name>
    <dbReference type="NCBI Taxonomy" id="46433"/>
    <lineage>
        <taxon>Eukaryota</taxon>
        <taxon>Sar</taxon>
        <taxon>Rhizaria</taxon>
        <taxon>Retaria</taxon>
        <taxon>Foraminifera</taxon>
        <taxon>Monothalamids</taxon>
        <taxon>Reticulomyxidae</taxon>
        <taxon>Reticulomyxa</taxon>
    </lineage>
</organism>
<feature type="non-terminal residue" evidence="1">
    <location>
        <position position="251"/>
    </location>
</feature>
<keyword evidence="2" id="KW-1185">Reference proteome</keyword>
<dbReference type="AlphaFoldDB" id="X6MPQ6"/>
<accession>X6MPQ6</accession>
<protein>
    <submittedName>
        <fullName evidence="1">Uncharacterized protein</fullName>
    </submittedName>
</protein>
<dbReference type="Proteomes" id="UP000023152">
    <property type="component" value="Unassembled WGS sequence"/>
</dbReference>